<protein>
    <submittedName>
        <fullName evidence="2">Uncharacterized protein</fullName>
    </submittedName>
</protein>
<proteinExistence type="predicted"/>
<name>A0ABM7WK72_9ACTN</name>
<keyword evidence="3" id="KW-1185">Reference proteome</keyword>
<evidence type="ECO:0000313" key="3">
    <source>
        <dbReference type="Proteomes" id="UP001320544"/>
    </source>
</evidence>
<feature type="region of interest" description="Disordered" evidence="1">
    <location>
        <begin position="30"/>
        <end position="66"/>
    </location>
</feature>
<gene>
    <name evidence="2" type="ORF">CE91St30_20430</name>
</gene>
<sequence length="66" mass="6984">MQPPTGIWRFEAPNGRMSILVWQQINARMPRPASTPGAAASSHAIGTGAANRTRVPEKAISNPTCG</sequence>
<evidence type="ECO:0000256" key="1">
    <source>
        <dbReference type="SAM" id="MobiDB-lite"/>
    </source>
</evidence>
<organism evidence="2 3">
    <name type="scientific">Raoultibacter timonensis</name>
    <dbReference type="NCBI Taxonomy" id="1907662"/>
    <lineage>
        <taxon>Bacteria</taxon>
        <taxon>Bacillati</taxon>
        <taxon>Actinomycetota</taxon>
        <taxon>Coriobacteriia</taxon>
        <taxon>Eggerthellales</taxon>
        <taxon>Eggerthellaceae</taxon>
        <taxon>Raoultibacter</taxon>
    </lineage>
</organism>
<dbReference type="EMBL" id="AP025564">
    <property type="protein sequence ID" value="BDE96710.1"/>
    <property type="molecule type" value="Genomic_DNA"/>
</dbReference>
<evidence type="ECO:0000313" key="2">
    <source>
        <dbReference type="EMBL" id="BDE96710.1"/>
    </source>
</evidence>
<dbReference type="Proteomes" id="UP001320544">
    <property type="component" value="Chromosome"/>
</dbReference>
<reference evidence="2 3" key="1">
    <citation type="submission" date="2022-01" db="EMBL/GenBank/DDBJ databases">
        <title>Novel bile acid biosynthetic pathways are enriched in the microbiome of centenarians.</title>
        <authorList>
            <person name="Sato Y."/>
            <person name="Atarashi K."/>
            <person name="Plichta R.D."/>
            <person name="Arai Y."/>
            <person name="Sasajima S."/>
            <person name="Kearney M.S."/>
            <person name="Suda W."/>
            <person name="Takeshita K."/>
            <person name="Sasaki T."/>
            <person name="Okamoto S."/>
            <person name="Skelly N.A."/>
            <person name="Okamura Y."/>
            <person name="Vlamakis H."/>
            <person name="Li Y."/>
            <person name="Tanoue T."/>
            <person name="Takei H."/>
            <person name="Nittono H."/>
            <person name="Narushima S."/>
            <person name="Irie J."/>
            <person name="Itoh H."/>
            <person name="Moriya K."/>
            <person name="Sugiura Y."/>
            <person name="Suematsu M."/>
            <person name="Moritoki N."/>
            <person name="Shibata S."/>
            <person name="Littman R.D."/>
            <person name="Fischbach A.M."/>
            <person name="Uwamino Y."/>
            <person name="Inoue T."/>
            <person name="Honda A."/>
            <person name="Hattori M."/>
            <person name="Murai T."/>
            <person name="Xavier J.R."/>
            <person name="Hirose N."/>
            <person name="Honda K."/>
        </authorList>
    </citation>
    <scope>NUCLEOTIDE SEQUENCE [LARGE SCALE GENOMIC DNA]</scope>
    <source>
        <strain evidence="2 3">CE91-St30</strain>
    </source>
</reference>
<accession>A0ABM7WK72</accession>